<accession>A0A1X7KEH1</accession>
<sequence>MYVTLQPERFTVHLNITIQDGGLLPHLFTMTVLYQQADQHGYLFSVALSVPDYIKTLGFSRYGALCCSDFPPPDKSEGDKTACNFYNCIPLAKIRPNYGFGRVKEGIS</sequence>
<dbReference type="EMBL" id="FXAW01000005">
    <property type="protein sequence ID" value="SMG38918.1"/>
    <property type="molecule type" value="Genomic_DNA"/>
</dbReference>
<dbReference type="AlphaFoldDB" id="A0A1X7KEH1"/>
<gene>
    <name evidence="1" type="ORF">SAMN05661096_02586</name>
</gene>
<dbReference type="Proteomes" id="UP000193804">
    <property type="component" value="Unassembled WGS sequence"/>
</dbReference>
<protein>
    <submittedName>
        <fullName evidence="1">Uncharacterized protein</fullName>
    </submittedName>
</protein>
<dbReference type="AntiFam" id="ANF00045">
    <property type="entry name" value="Antisense to RNaseP"/>
</dbReference>
<evidence type="ECO:0000313" key="1">
    <source>
        <dbReference type="EMBL" id="SMG38918.1"/>
    </source>
</evidence>
<proteinExistence type="predicted"/>
<reference evidence="2" key="1">
    <citation type="submission" date="2017-04" db="EMBL/GenBank/DDBJ databases">
        <authorList>
            <person name="Varghese N."/>
            <person name="Submissions S."/>
        </authorList>
    </citation>
    <scope>NUCLEOTIDE SEQUENCE [LARGE SCALE GENOMIC DNA]</scope>
    <source>
        <strain evidence="2">DSM 4125</strain>
    </source>
</reference>
<keyword evidence="2" id="KW-1185">Reference proteome</keyword>
<organism evidence="1 2">
    <name type="scientific">Marivirga sericea</name>
    <dbReference type="NCBI Taxonomy" id="1028"/>
    <lineage>
        <taxon>Bacteria</taxon>
        <taxon>Pseudomonadati</taxon>
        <taxon>Bacteroidota</taxon>
        <taxon>Cytophagia</taxon>
        <taxon>Cytophagales</taxon>
        <taxon>Marivirgaceae</taxon>
        <taxon>Marivirga</taxon>
    </lineage>
</organism>
<name>A0A1X7KEH1_9BACT</name>
<evidence type="ECO:0000313" key="2">
    <source>
        <dbReference type="Proteomes" id="UP000193804"/>
    </source>
</evidence>